<dbReference type="PANTHER" id="PTHR10730">
    <property type="entry name" value="PROCOLLAGEN-LYSINE,2-OXOGLUTARATE 5-DIOXYGENASE/GLYCOSYLTRANSFERASE 25 FAMILY MEMBER"/>
    <property type="match status" value="1"/>
</dbReference>
<keyword evidence="3" id="KW-0808">Transferase</keyword>
<dbReference type="PANTHER" id="PTHR10730:SF53">
    <property type="entry name" value="GLYCOSYLTRANSFERASE 25 FAMILY MEMBER"/>
    <property type="match status" value="1"/>
</dbReference>
<evidence type="ECO:0000259" key="5">
    <source>
        <dbReference type="Pfam" id="PF01755"/>
    </source>
</evidence>
<feature type="domain" description="Glycosyl transferase family 25" evidence="5">
    <location>
        <begin position="38"/>
        <end position="207"/>
    </location>
</feature>
<gene>
    <name evidence="6" type="ORF">HWQ62_00120</name>
</gene>
<dbReference type="Proteomes" id="UP001162120">
    <property type="component" value="Segment"/>
</dbReference>
<keyword evidence="2" id="KW-0328">Glycosyltransferase</keyword>
<evidence type="ECO:0000313" key="6">
    <source>
        <dbReference type="EMBL" id="QOI90257.1"/>
    </source>
</evidence>
<reference evidence="6" key="1">
    <citation type="submission" date="2020-06" db="EMBL/GenBank/DDBJ databases">
        <title>Lateral gene transfer of anion-conducting channel rhodopsins between green algae and giant viruses.</title>
        <authorList>
            <person name="Rozenberg A."/>
            <person name="Oppermann J."/>
            <person name="Wietek J."/>
            <person name="Fernandez Lahore R.G."/>
            <person name="Sandaa R.-A."/>
            <person name="Bratbak G."/>
            <person name="Hegemann P."/>
            <person name="Beja O."/>
        </authorList>
    </citation>
    <scope>NUCLEOTIDE SEQUENCE</scope>
    <source>
        <strain evidence="6">01B</strain>
    </source>
</reference>
<evidence type="ECO:0000256" key="2">
    <source>
        <dbReference type="ARBA" id="ARBA00022676"/>
    </source>
</evidence>
<dbReference type="GO" id="GO:0016740">
    <property type="term" value="F:transferase activity"/>
    <property type="evidence" value="ECO:0007669"/>
    <property type="project" value="UniProtKB-KW"/>
</dbReference>
<sequence>MNFKSLMVVIAAIVCIILVCFVYCFTKIISANRNSVFDKTYLINLKRRPDRLKNFLVHYNTSDLKKNEIIKFDAIDGSKLNVDSVPLSELALAELQQLETTGFRTKHYQLTKGAIGCYLSHVKIWENILKNNYDTCLIFEDDAQVPTDIKKQISTEMEHMPVDWDIVLFGYICKKCMKYENYLEVERFMLTHCYLIKKSAIVKIMNSNTLFPITQQIDSLMSELSSVVNIYSAKDKIVKQFSSRTDIQAPLINNEQRKYLNIDVNDRIKVL</sequence>
<keyword evidence="7" id="KW-1185">Reference proteome</keyword>
<protein>
    <recommendedName>
        <fullName evidence="5">Glycosyl transferase family 25 domain-containing protein</fullName>
    </recommendedName>
</protein>
<proteinExistence type="inferred from homology"/>
<dbReference type="EMBL" id="MT663534">
    <property type="protein sequence ID" value="QOI90257.1"/>
    <property type="molecule type" value="Genomic_DNA"/>
</dbReference>
<evidence type="ECO:0000256" key="3">
    <source>
        <dbReference type="ARBA" id="ARBA00022679"/>
    </source>
</evidence>
<keyword evidence="4" id="KW-0472">Membrane</keyword>
<evidence type="ECO:0000256" key="4">
    <source>
        <dbReference type="SAM" id="Phobius"/>
    </source>
</evidence>
<keyword evidence="4" id="KW-0812">Transmembrane</keyword>
<feature type="transmembrane region" description="Helical" evidence="4">
    <location>
        <begin position="6"/>
        <end position="25"/>
    </location>
</feature>
<dbReference type="InterPro" id="IPR002654">
    <property type="entry name" value="Glyco_trans_25"/>
</dbReference>
<dbReference type="InterPro" id="IPR050757">
    <property type="entry name" value="Collagen_mod_GT25"/>
</dbReference>
<keyword evidence="4" id="KW-1133">Transmembrane helix</keyword>
<name>A0A7M3UNJ6_9VIRU</name>
<evidence type="ECO:0000313" key="7">
    <source>
        <dbReference type="Proteomes" id="UP001162120"/>
    </source>
</evidence>
<dbReference type="Pfam" id="PF01755">
    <property type="entry name" value="Glyco_transf_25"/>
    <property type="match status" value="1"/>
</dbReference>
<dbReference type="CDD" id="cd06532">
    <property type="entry name" value="Glyco_transf_25"/>
    <property type="match status" value="1"/>
</dbReference>
<accession>A0A7M3UNJ6</accession>
<comment type="similarity">
    <text evidence="1">Belongs to the glycosyltransferase 25 family.</text>
</comment>
<organism evidence="6 7">
    <name type="scientific">Pyramimonas orientalis virus 01B</name>
    <dbReference type="NCBI Taxonomy" id="3134525"/>
    <lineage>
        <taxon>Viruses</taxon>
        <taxon>Varidnaviria</taxon>
        <taxon>Bamfordvirae</taxon>
        <taxon>Nucleocytoviricota</taxon>
        <taxon>Megaviricetes</taxon>
        <taxon>Imitervirales</taxon>
        <taxon>Allomimiviridae</taxon>
        <taxon>Heliosvirus</taxon>
        <taxon>Heliosvirus raunefjordenense</taxon>
    </lineage>
</organism>
<evidence type="ECO:0000256" key="1">
    <source>
        <dbReference type="ARBA" id="ARBA00006721"/>
    </source>
</evidence>